<feature type="domain" description="PAC" evidence="10">
    <location>
        <begin position="105"/>
        <end position="157"/>
    </location>
</feature>
<dbReference type="InterPro" id="IPR000014">
    <property type="entry name" value="PAS"/>
</dbReference>
<dbReference type="InParanoid" id="H8MRJ3"/>
<dbReference type="eggNOG" id="COG5002">
    <property type="taxonomic scope" value="Bacteria"/>
</dbReference>
<dbReference type="InterPro" id="IPR000700">
    <property type="entry name" value="PAS-assoc_C"/>
</dbReference>
<proteinExistence type="predicted"/>
<name>H8MRJ3_CORCM</name>
<dbReference type="InterPro" id="IPR003661">
    <property type="entry name" value="HisK_dim/P_dom"/>
</dbReference>
<feature type="domain" description="Histidine kinase" evidence="8">
    <location>
        <begin position="301"/>
        <end position="521"/>
    </location>
</feature>
<dbReference type="HOGENOM" id="CLU_000445_114_71_7"/>
<dbReference type="InterPro" id="IPR001610">
    <property type="entry name" value="PAC"/>
</dbReference>
<keyword evidence="4" id="KW-0808">Transferase</keyword>
<organism evidence="11 12">
    <name type="scientific">Corallococcus coralloides (strain ATCC 25202 / DSM 2259 / NBRC 100086 / M2)</name>
    <name type="common">Myxococcus coralloides</name>
    <dbReference type="NCBI Taxonomy" id="1144275"/>
    <lineage>
        <taxon>Bacteria</taxon>
        <taxon>Pseudomonadati</taxon>
        <taxon>Myxococcota</taxon>
        <taxon>Myxococcia</taxon>
        <taxon>Myxococcales</taxon>
        <taxon>Cystobacterineae</taxon>
        <taxon>Myxococcaceae</taxon>
        <taxon>Corallococcus</taxon>
    </lineage>
</organism>
<dbReference type="CDD" id="cd00082">
    <property type="entry name" value="HisKA"/>
    <property type="match status" value="1"/>
</dbReference>
<dbReference type="SMART" id="SM00388">
    <property type="entry name" value="HisKA"/>
    <property type="match status" value="1"/>
</dbReference>
<dbReference type="InterPro" id="IPR035965">
    <property type="entry name" value="PAS-like_dom_sf"/>
</dbReference>
<dbReference type="SUPFAM" id="SSF47384">
    <property type="entry name" value="Homodimeric domain of signal transducing histidine kinase"/>
    <property type="match status" value="1"/>
</dbReference>
<sequence>MRSPLDDSQPPSSASGGDIAYASPSAARDMGAQLRLFIDSVKDYAILTLDPAGNIMSWNTGAERIKGYRSEEILGQHFSRFYTPEDIARGKPQQDLEVVNREGRLEEEGWRVRKDHSLFWANVVITAMRDTQGQLVGYGQVTRDFTERKLAQEQLLQSEERFRLLVEHIQDYAIYMLDADGRVSTWNAGAERFKQYKAEEIIGQHFSRFFPPEDVARGKPWYALQVATREGHFEEEAWRVRKDGSLFWASVVITALHDPSGKLRGFAKVTRDITQRKQNQERRELEMLRDAVRARDEFLSVASHELKTPLTPLQLKLTALLRTVENNPSATLPVERIARDLEVARRQVRKLSDLIEDLLDVSRISMGQLRLDRAPMDLTSLAREVVTRYAPQSAQVGCTVTLEAATPIMGHWDRSRVDQVITNLLTNALKYGAGKPIHVRVRMDAGLAVLSVKDEGIGIPLEDQPRVFERFVRAVSERNYGGLGLGLFITQQIIEAHGGIVQVRSTLGEGSTFTVMLPPGPDLTPEPDAPPEP</sequence>
<feature type="coiled-coil region" evidence="6">
    <location>
        <begin position="334"/>
        <end position="361"/>
    </location>
</feature>
<protein>
    <recommendedName>
        <fullName evidence="2">histidine kinase</fullName>
        <ecNumber evidence="2">2.7.13.3</ecNumber>
    </recommendedName>
</protein>
<dbReference type="PRINTS" id="PR00344">
    <property type="entry name" value="BCTRLSENSOR"/>
</dbReference>
<dbReference type="CDD" id="cd00130">
    <property type="entry name" value="PAS"/>
    <property type="match status" value="2"/>
</dbReference>
<feature type="region of interest" description="Disordered" evidence="7">
    <location>
        <begin position="1"/>
        <end position="21"/>
    </location>
</feature>
<dbReference type="InterPro" id="IPR003594">
    <property type="entry name" value="HATPase_dom"/>
</dbReference>
<reference evidence="11 12" key="1">
    <citation type="journal article" date="2012" name="J. Bacteriol.">
        <title>Complete Genome Sequence of the Fruiting Myxobacterium Corallococcus coralloides DSM 2259.</title>
        <authorList>
            <person name="Huntley S."/>
            <person name="Zhang Y."/>
            <person name="Treuner-Lange A."/>
            <person name="Kneip S."/>
            <person name="Sensen C.W."/>
            <person name="Sogaard-Andersen L."/>
        </authorList>
    </citation>
    <scope>NUCLEOTIDE SEQUENCE [LARGE SCALE GENOMIC DNA]</scope>
    <source>
        <strain evidence="12">ATCC 25202 / DSM 2259 / NBRC 100086 / M2</strain>
    </source>
</reference>
<keyword evidence="5 11" id="KW-0418">Kinase</keyword>
<feature type="domain" description="PAS" evidence="9">
    <location>
        <begin position="46"/>
        <end position="86"/>
    </location>
</feature>
<dbReference type="PROSITE" id="PS50112">
    <property type="entry name" value="PAS"/>
    <property type="match status" value="2"/>
</dbReference>
<feature type="domain" description="PAC" evidence="10">
    <location>
        <begin position="233"/>
        <end position="285"/>
    </location>
</feature>
<evidence type="ECO:0000256" key="2">
    <source>
        <dbReference type="ARBA" id="ARBA00012438"/>
    </source>
</evidence>
<dbReference type="InterPro" id="IPR036890">
    <property type="entry name" value="HATPase_C_sf"/>
</dbReference>
<dbReference type="EC" id="2.7.13.3" evidence="2"/>
<dbReference type="SUPFAM" id="SSF55785">
    <property type="entry name" value="PYP-like sensor domain (PAS domain)"/>
    <property type="match status" value="2"/>
</dbReference>
<dbReference type="Pfam" id="PF02518">
    <property type="entry name" value="HATPase_c"/>
    <property type="match status" value="1"/>
</dbReference>
<dbReference type="Pfam" id="PF13426">
    <property type="entry name" value="PAS_9"/>
    <property type="match status" value="1"/>
</dbReference>
<evidence type="ECO:0000256" key="5">
    <source>
        <dbReference type="ARBA" id="ARBA00022777"/>
    </source>
</evidence>
<dbReference type="GO" id="GO:0000155">
    <property type="term" value="F:phosphorelay sensor kinase activity"/>
    <property type="evidence" value="ECO:0007669"/>
    <property type="project" value="InterPro"/>
</dbReference>
<dbReference type="FunCoup" id="H8MRJ3">
    <property type="interactions" value="233"/>
</dbReference>
<evidence type="ECO:0000256" key="3">
    <source>
        <dbReference type="ARBA" id="ARBA00022553"/>
    </source>
</evidence>
<dbReference type="PANTHER" id="PTHR43047:SF72">
    <property type="entry name" value="OSMOSENSING HISTIDINE PROTEIN KINASE SLN1"/>
    <property type="match status" value="1"/>
</dbReference>
<reference evidence="12" key="2">
    <citation type="submission" date="2012-03" db="EMBL/GenBank/DDBJ databases">
        <title>Genome sequence of the fruiting myxobacterium Corallococcus coralloides DSM 2259.</title>
        <authorList>
            <person name="Huntley S."/>
            <person name="Zhang Y."/>
            <person name="Treuner-Lange A."/>
            <person name="Sensen C.W."/>
            <person name="Sogaard-Andersen L."/>
        </authorList>
    </citation>
    <scope>NUCLEOTIDE SEQUENCE [LARGE SCALE GENOMIC DNA]</scope>
    <source>
        <strain evidence="12">ATCC 25202 / DSM 2259 / NBRC 100086 / M2</strain>
    </source>
</reference>
<dbReference type="SUPFAM" id="SSF55874">
    <property type="entry name" value="ATPase domain of HSP90 chaperone/DNA topoisomerase II/histidine kinase"/>
    <property type="match status" value="1"/>
</dbReference>
<dbReference type="SMART" id="SM00387">
    <property type="entry name" value="HATPase_c"/>
    <property type="match status" value="1"/>
</dbReference>
<dbReference type="KEGG" id="ccx:COCOR_06374"/>
<dbReference type="FunFam" id="3.30.565.10:FF:000006">
    <property type="entry name" value="Sensor histidine kinase WalK"/>
    <property type="match status" value="1"/>
</dbReference>
<dbReference type="InterPro" id="IPR005467">
    <property type="entry name" value="His_kinase_dom"/>
</dbReference>
<dbReference type="CDD" id="cd00075">
    <property type="entry name" value="HATPase"/>
    <property type="match status" value="1"/>
</dbReference>
<dbReference type="EMBL" id="CP003389">
    <property type="protein sequence ID" value="AFE09176.1"/>
    <property type="molecule type" value="Genomic_DNA"/>
</dbReference>
<gene>
    <name evidence="11" type="primary">kinB3</name>
    <name evidence="11" type="ordered locus">COCOR_06374</name>
</gene>
<evidence type="ECO:0000259" key="9">
    <source>
        <dbReference type="PROSITE" id="PS50112"/>
    </source>
</evidence>
<evidence type="ECO:0000256" key="4">
    <source>
        <dbReference type="ARBA" id="ARBA00022679"/>
    </source>
</evidence>
<accession>H8MRJ3</accession>
<evidence type="ECO:0000313" key="12">
    <source>
        <dbReference type="Proteomes" id="UP000007587"/>
    </source>
</evidence>
<dbReference type="PROSITE" id="PS50113">
    <property type="entry name" value="PAC"/>
    <property type="match status" value="2"/>
</dbReference>
<dbReference type="Pfam" id="PF00512">
    <property type="entry name" value="HisKA"/>
    <property type="match status" value="1"/>
</dbReference>
<dbReference type="AlphaFoldDB" id="H8MRJ3"/>
<feature type="domain" description="PAS" evidence="9">
    <location>
        <begin position="158"/>
        <end position="214"/>
    </location>
</feature>
<evidence type="ECO:0000313" key="11">
    <source>
        <dbReference type="EMBL" id="AFE09176.1"/>
    </source>
</evidence>
<dbReference type="Gene3D" id="1.10.287.130">
    <property type="match status" value="1"/>
</dbReference>
<dbReference type="GO" id="GO:0009927">
    <property type="term" value="F:histidine phosphotransfer kinase activity"/>
    <property type="evidence" value="ECO:0007669"/>
    <property type="project" value="TreeGrafter"/>
</dbReference>
<dbReference type="Gene3D" id="3.30.450.20">
    <property type="entry name" value="PAS domain"/>
    <property type="match status" value="2"/>
</dbReference>
<keyword evidence="6" id="KW-0175">Coiled coil</keyword>
<dbReference type="PROSITE" id="PS50109">
    <property type="entry name" value="HIS_KIN"/>
    <property type="match status" value="1"/>
</dbReference>
<dbReference type="InterPro" id="IPR013656">
    <property type="entry name" value="PAS_4"/>
</dbReference>
<evidence type="ECO:0000259" key="8">
    <source>
        <dbReference type="PROSITE" id="PS50109"/>
    </source>
</evidence>
<dbReference type="GO" id="GO:0005886">
    <property type="term" value="C:plasma membrane"/>
    <property type="evidence" value="ECO:0007669"/>
    <property type="project" value="TreeGrafter"/>
</dbReference>
<dbReference type="Pfam" id="PF08448">
    <property type="entry name" value="PAS_4"/>
    <property type="match status" value="1"/>
</dbReference>
<comment type="catalytic activity">
    <reaction evidence="1">
        <text>ATP + protein L-histidine = ADP + protein N-phospho-L-histidine.</text>
        <dbReference type="EC" id="2.7.13.3"/>
    </reaction>
</comment>
<dbReference type="PANTHER" id="PTHR43047">
    <property type="entry name" value="TWO-COMPONENT HISTIDINE PROTEIN KINASE"/>
    <property type="match status" value="1"/>
</dbReference>
<evidence type="ECO:0000256" key="7">
    <source>
        <dbReference type="SAM" id="MobiDB-lite"/>
    </source>
</evidence>
<keyword evidence="3" id="KW-0597">Phosphoprotein</keyword>
<keyword evidence="12" id="KW-1185">Reference proteome</keyword>
<dbReference type="NCBIfam" id="TIGR00229">
    <property type="entry name" value="sensory_box"/>
    <property type="match status" value="2"/>
</dbReference>
<dbReference type="Gene3D" id="3.30.565.10">
    <property type="entry name" value="Histidine kinase-like ATPase, C-terminal domain"/>
    <property type="match status" value="1"/>
</dbReference>
<dbReference type="InterPro" id="IPR036097">
    <property type="entry name" value="HisK_dim/P_sf"/>
</dbReference>
<dbReference type="SMART" id="SM00086">
    <property type="entry name" value="PAC"/>
    <property type="match status" value="2"/>
</dbReference>
<evidence type="ECO:0000259" key="10">
    <source>
        <dbReference type="PROSITE" id="PS50113"/>
    </source>
</evidence>
<dbReference type="InterPro" id="IPR004358">
    <property type="entry name" value="Sig_transdc_His_kin-like_C"/>
</dbReference>
<dbReference type="Proteomes" id="UP000007587">
    <property type="component" value="Chromosome"/>
</dbReference>
<evidence type="ECO:0000256" key="1">
    <source>
        <dbReference type="ARBA" id="ARBA00000085"/>
    </source>
</evidence>
<evidence type="ECO:0000256" key="6">
    <source>
        <dbReference type="SAM" id="Coils"/>
    </source>
</evidence>
<dbReference type="STRING" id="1144275.COCOR_06374"/>
<dbReference type="RefSeq" id="WP_014399162.1">
    <property type="nucleotide sequence ID" value="NC_017030.1"/>
</dbReference>
<dbReference type="SMART" id="SM00091">
    <property type="entry name" value="PAS"/>
    <property type="match status" value="2"/>
</dbReference>